<comment type="caution">
    <text evidence="5">The sequence shown here is derived from an EMBL/GenBank/DDBJ whole genome shotgun (WGS) entry which is preliminary data.</text>
</comment>
<evidence type="ECO:0000256" key="2">
    <source>
        <dbReference type="ARBA" id="ARBA00022801"/>
    </source>
</evidence>
<feature type="domain" description="Nudix hydrolase" evidence="4">
    <location>
        <begin position="24"/>
        <end position="155"/>
    </location>
</feature>
<proteinExistence type="predicted"/>
<dbReference type="Gene3D" id="3.90.79.10">
    <property type="entry name" value="Nucleoside Triphosphate Pyrophosphohydrolase"/>
    <property type="match status" value="1"/>
</dbReference>
<evidence type="ECO:0000256" key="3">
    <source>
        <dbReference type="ARBA" id="ARBA00022842"/>
    </source>
</evidence>
<dbReference type="Proteomes" id="UP000295151">
    <property type="component" value="Unassembled WGS sequence"/>
</dbReference>
<keyword evidence="3" id="KW-0460">Magnesium</keyword>
<dbReference type="GO" id="GO:0016787">
    <property type="term" value="F:hydrolase activity"/>
    <property type="evidence" value="ECO:0007669"/>
    <property type="project" value="UniProtKB-KW"/>
</dbReference>
<keyword evidence="6" id="KW-1185">Reference proteome</keyword>
<dbReference type="AlphaFoldDB" id="A0A4R7TG99"/>
<protein>
    <submittedName>
        <fullName evidence="5">NUDIX domain-containing protein</fullName>
    </submittedName>
</protein>
<evidence type="ECO:0000256" key="1">
    <source>
        <dbReference type="ARBA" id="ARBA00001946"/>
    </source>
</evidence>
<dbReference type="Pfam" id="PF00293">
    <property type="entry name" value="NUDIX"/>
    <property type="match status" value="1"/>
</dbReference>
<gene>
    <name evidence="5" type="ORF">EV138_4218</name>
</gene>
<dbReference type="InterPro" id="IPR015797">
    <property type="entry name" value="NUDIX_hydrolase-like_dom_sf"/>
</dbReference>
<dbReference type="PANTHER" id="PTHR43046:SF12">
    <property type="entry name" value="GDP-MANNOSE MANNOSYL HYDROLASE"/>
    <property type="match status" value="1"/>
</dbReference>
<dbReference type="InterPro" id="IPR000086">
    <property type="entry name" value="NUDIX_hydrolase_dom"/>
</dbReference>
<dbReference type="PANTHER" id="PTHR43046">
    <property type="entry name" value="GDP-MANNOSE MANNOSYL HYDROLASE"/>
    <property type="match status" value="1"/>
</dbReference>
<name>A0A4R7TG99_9ACTN</name>
<sequence>MPFRSVVMRLGHRGIRLWWKVRKPTTFGVKALLLHPDDPARCLVVRHSYVDQEWWALPGGGYNPKRETAEGAAIREVREELSLSITEPPVVLQTLTTNREGKVDNLTIVLARPTSDHFELSAELTEARWVSTDPDALPTDGPVSRWLRIALACPRPARPR</sequence>
<evidence type="ECO:0000313" key="5">
    <source>
        <dbReference type="EMBL" id="TDU90626.1"/>
    </source>
</evidence>
<reference evidence="5 6" key="1">
    <citation type="submission" date="2019-03" db="EMBL/GenBank/DDBJ databases">
        <title>Genomic Encyclopedia of Type Strains, Phase III (KMG-III): the genomes of soil and plant-associated and newly described type strains.</title>
        <authorList>
            <person name="Whitman W."/>
        </authorList>
    </citation>
    <scope>NUCLEOTIDE SEQUENCE [LARGE SCALE GENOMIC DNA]</scope>
    <source>
        <strain evidence="5 6">VKM Ac-2575</strain>
    </source>
</reference>
<dbReference type="EMBL" id="SOCE01000001">
    <property type="protein sequence ID" value="TDU90626.1"/>
    <property type="molecule type" value="Genomic_DNA"/>
</dbReference>
<comment type="cofactor">
    <cofactor evidence="1">
        <name>Mg(2+)</name>
        <dbReference type="ChEBI" id="CHEBI:18420"/>
    </cofactor>
</comment>
<evidence type="ECO:0000259" key="4">
    <source>
        <dbReference type="PROSITE" id="PS51462"/>
    </source>
</evidence>
<dbReference type="SUPFAM" id="SSF55811">
    <property type="entry name" value="Nudix"/>
    <property type="match status" value="1"/>
</dbReference>
<organism evidence="5 6">
    <name type="scientific">Kribbella voronezhensis</name>
    <dbReference type="NCBI Taxonomy" id="2512212"/>
    <lineage>
        <taxon>Bacteria</taxon>
        <taxon>Bacillati</taxon>
        <taxon>Actinomycetota</taxon>
        <taxon>Actinomycetes</taxon>
        <taxon>Propionibacteriales</taxon>
        <taxon>Kribbellaceae</taxon>
        <taxon>Kribbella</taxon>
    </lineage>
</organism>
<dbReference type="PROSITE" id="PS51462">
    <property type="entry name" value="NUDIX"/>
    <property type="match status" value="1"/>
</dbReference>
<keyword evidence="2" id="KW-0378">Hydrolase</keyword>
<evidence type="ECO:0000313" key="6">
    <source>
        <dbReference type="Proteomes" id="UP000295151"/>
    </source>
</evidence>
<accession>A0A4R7TG99</accession>